<evidence type="ECO:0000313" key="2">
    <source>
        <dbReference type="Proteomes" id="UP001055125"/>
    </source>
</evidence>
<sequence>MVGSEKLTQCAAAELLKLTDCVEKLGGGHFDRNRLITQRNKLLSKIELCR</sequence>
<dbReference type="EMBL" id="BPQP01000100">
    <property type="protein sequence ID" value="GJD97689.1"/>
    <property type="molecule type" value="Genomic_DNA"/>
</dbReference>
<reference evidence="1" key="1">
    <citation type="journal article" date="2021" name="Front. Microbiol.">
        <title>Comprehensive Comparative Genomics and Phenotyping of Methylobacterium Species.</title>
        <authorList>
            <person name="Alessa O."/>
            <person name="Ogura Y."/>
            <person name="Fujitani Y."/>
            <person name="Takami H."/>
            <person name="Hayashi T."/>
            <person name="Sahin N."/>
            <person name="Tani A."/>
        </authorList>
    </citation>
    <scope>NUCLEOTIDE SEQUENCE</scope>
    <source>
        <strain evidence="1">DSM 19015</strain>
    </source>
</reference>
<proteinExistence type="predicted"/>
<protein>
    <recommendedName>
        <fullName evidence="3">Transposase</fullName>
    </recommendedName>
</protein>
<dbReference type="Proteomes" id="UP001055125">
    <property type="component" value="Unassembled WGS sequence"/>
</dbReference>
<comment type="caution">
    <text evidence="1">The sequence shown here is derived from an EMBL/GenBank/DDBJ whole genome shotgun (WGS) entry which is preliminary data.</text>
</comment>
<evidence type="ECO:0000313" key="1">
    <source>
        <dbReference type="EMBL" id="GJD97689.1"/>
    </source>
</evidence>
<gene>
    <name evidence="1" type="ORF">OCOJLMKI_4922</name>
</gene>
<organism evidence="1 2">
    <name type="scientific">Methylobacterium iners</name>
    <dbReference type="NCBI Taxonomy" id="418707"/>
    <lineage>
        <taxon>Bacteria</taxon>
        <taxon>Pseudomonadati</taxon>
        <taxon>Pseudomonadota</taxon>
        <taxon>Alphaproteobacteria</taxon>
        <taxon>Hyphomicrobiales</taxon>
        <taxon>Methylobacteriaceae</taxon>
        <taxon>Methylobacterium</taxon>
    </lineage>
</organism>
<name>A0ABQ4S3L5_9HYPH</name>
<accession>A0ABQ4S3L5</accession>
<evidence type="ECO:0008006" key="3">
    <source>
        <dbReference type="Google" id="ProtNLM"/>
    </source>
</evidence>
<keyword evidence="2" id="KW-1185">Reference proteome</keyword>
<reference evidence="1" key="2">
    <citation type="submission" date="2021-08" db="EMBL/GenBank/DDBJ databases">
        <authorList>
            <person name="Tani A."/>
            <person name="Ola A."/>
            <person name="Ogura Y."/>
            <person name="Katsura K."/>
            <person name="Hayashi T."/>
        </authorList>
    </citation>
    <scope>NUCLEOTIDE SEQUENCE</scope>
    <source>
        <strain evidence="1">DSM 19015</strain>
    </source>
</reference>